<keyword evidence="1" id="KW-1133">Transmembrane helix</keyword>
<evidence type="ECO:0000313" key="3">
    <source>
        <dbReference type="Proteomes" id="UP000462931"/>
    </source>
</evidence>
<comment type="caution">
    <text evidence="2">The sequence shown here is derived from an EMBL/GenBank/DDBJ whole genome shotgun (WGS) entry which is preliminary data.</text>
</comment>
<accession>A0A7K0FLN1</accession>
<keyword evidence="3" id="KW-1185">Reference proteome</keyword>
<sequence>MIRNINKRNALIVIGINFLLLLIYYIAHTHIQHLRFATFSLTILILPFILGGSLYLLKKIYSWKLTFYSALVITLPLSLFILYAYKSSDVTDLYFDENNIHPQQWTAEEKVRKFILNNAAFPNSYHSIKFGNLSKDQIYKADKSYDLNILKNELDRDPRSTLDEILNTNTKQKLDDISYSITHTYELADNSGVKHRCQSHITFDSVMTVVFLVNNEDFLVKLWNEKNYKSTSWEKQYGKQTSR</sequence>
<name>A0A7K0FLN1_9SPHI</name>
<reference evidence="2 3" key="1">
    <citation type="submission" date="2019-11" db="EMBL/GenBank/DDBJ databases">
        <authorList>
            <person name="Cheng Q."/>
            <person name="Yang Z."/>
        </authorList>
    </citation>
    <scope>NUCLEOTIDE SEQUENCE [LARGE SCALE GENOMIC DNA]</scope>
    <source>
        <strain evidence="2 3">HX-22-1</strain>
    </source>
</reference>
<gene>
    <name evidence="2" type="ORF">GJJ64_03795</name>
</gene>
<dbReference type="EMBL" id="WKJI01000001">
    <property type="protein sequence ID" value="MRX46305.1"/>
    <property type="molecule type" value="Genomic_DNA"/>
</dbReference>
<keyword evidence="1" id="KW-0472">Membrane</keyword>
<evidence type="ECO:0000256" key="1">
    <source>
        <dbReference type="SAM" id="Phobius"/>
    </source>
</evidence>
<feature type="transmembrane region" description="Helical" evidence="1">
    <location>
        <begin position="9"/>
        <end position="27"/>
    </location>
</feature>
<protein>
    <submittedName>
        <fullName evidence="2">Uncharacterized protein</fullName>
    </submittedName>
</protein>
<organism evidence="2 3">
    <name type="scientific">Pedobacter puniceum</name>
    <dbReference type="NCBI Taxonomy" id="2666136"/>
    <lineage>
        <taxon>Bacteria</taxon>
        <taxon>Pseudomonadati</taxon>
        <taxon>Bacteroidota</taxon>
        <taxon>Sphingobacteriia</taxon>
        <taxon>Sphingobacteriales</taxon>
        <taxon>Sphingobacteriaceae</taxon>
        <taxon>Pedobacter</taxon>
    </lineage>
</organism>
<feature type="transmembrane region" description="Helical" evidence="1">
    <location>
        <begin position="65"/>
        <end position="85"/>
    </location>
</feature>
<proteinExistence type="predicted"/>
<keyword evidence="1" id="KW-0812">Transmembrane</keyword>
<dbReference type="AlphaFoldDB" id="A0A7K0FLN1"/>
<evidence type="ECO:0000313" key="2">
    <source>
        <dbReference type="EMBL" id="MRX46305.1"/>
    </source>
</evidence>
<dbReference type="Proteomes" id="UP000462931">
    <property type="component" value="Unassembled WGS sequence"/>
</dbReference>
<feature type="transmembrane region" description="Helical" evidence="1">
    <location>
        <begin position="33"/>
        <end position="56"/>
    </location>
</feature>
<dbReference type="RefSeq" id="WP_154286416.1">
    <property type="nucleotide sequence ID" value="NZ_WKJI01000001.1"/>
</dbReference>